<dbReference type="InterPro" id="IPR001464">
    <property type="entry name" value="Annexin"/>
</dbReference>
<dbReference type="GO" id="GO:0005509">
    <property type="term" value="F:calcium ion binding"/>
    <property type="evidence" value="ECO:0007669"/>
    <property type="project" value="InterPro"/>
</dbReference>
<comment type="domain">
    <text evidence="11">A pair of annexin repeats may form one binding site for calcium and phospholipid.</text>
</comment>
<dbReference type="PANTHER" id="PTHR10502:SF28">
    <property type="entry name" value="ANNEXIN A4"/>
    <property type="match status" value="1"/>
</dbReference>
<dbReference type="GO" id="GO:0005886">
    <property type="term" value="C:plasma membrane"/>
    <property type="evidence" value="ECO:0007669"/>
    <property type="project" value="TreeGrafter"/>
</dbReference>
<keyword evidence="2" id="KW-0597">Phosphoprotein</keyword>
<keyword evidence="3 11" id="KW-0677">Repeat</keyword>
<evidence type="ECO:0000256" key="11">
    <source>
        <dbReference type="RuleBase" id="RU003540"/>
    </source>
</evidence>
<dbReference type="GO" id="GO:0005544">
    <property type="term" value="F:calcium-dependent phospholipid binding"/>
    <property type="evidence" value="ECO:0007669"/>
    <property type="project" value="UniProtKB-KW"/>
</dbReference>
<evidence type="ECO:0000256" key="3">
    <source>
        <dbReference type="ARBA" id="ARBA00022737"/>
    </source>
</evidence>
<dbReference type="FunFam" id="1.10.220.10:FF:000004">
    <property type="entry name" value="Annexin"/>
    <property type="match status" value="1"/>
</dbReference>
<organism evidence="12 13">
    <name type="scientific">Hucho hucho</name>
    <name type="common">huchen</name>
    <dbReference type="NCBI Taxonomy" id="62062"/>
    <lineage>
        <taxon>Eukaryota</taxon>
        <taxon>Metazoa</taxon>
        <taxon>Chordata</taxon>
        <taxon>Craniata</taxon>
        <taxon>Vertebrata</taxon>
        <taxon>Euteleostomi</taxon>
        <taxon>Actinopterygii</taxon>
        <taxon>Neopterygii</taxon>
        <taxon>Teleostei</taxon>
        <taxon>Protacanthopterygii</taxon>
        <taxon>Salmoniformes</taxon>
        <taxon>Salmonidae</taxon>
        <taxon>Salmoninae</taxon>
        <taxon>Hucho</taxon>
    </lineage>
</organism>
<keyword evidence="9" id="KW-0968">Cytoplasmic vesicle</keyword>
<sequence>MAAIGNRGTVVEAAAFNVEEDVNRLRGAMKGAGTDEAAVIEVLARRTIAQRQRIKEAYKLTVGKDLADDLQGELTGNIEKVVLGLLMIAPKYDAYELRTAIKGSGTEEAALIDILASRTNAEIRAITEVYMKEHGKSLEDDVEADTSGMFQRVLVSLLTAGRDESNTVNEAQAVQDAKTQFLFEEYQKISGRDIEDSIKREMSGSLEDVFLAIVKCLRNKPAFFAERLYKSMKGLGTTDSILIRIMVARAEIDMLDIKTEFSKAYGKTLHSFINGDASGDYRKILLELCGE</sequence>
<dbReference type="PROSITE" id="PS51897">
    <property type="entry name" value="ANNEXIN_2"/>
    <property type="match status" value="3"/>
</dbReference>
<evidence type="ECO:0000313" key="13">
    <source>
        <dbReference type="Proteomes" id="UP000314982"/>
    </source>
</evidence>
<dbReference type="InterPro" id="IPR002391">
    <property type="entry name" value="ANX4"/>
</dbReference>
<evidence type="ECO:0000256" key="9">
    <source>
        <dbReference type="ARBA" id="ARBA00023329"/>
    </source>
</evidence>
<dbReference type="InterPro" id="IPR018502">
    <property type="entry name" value="Annexin_repeat"/>
</dbReference>
<dbReference type="PROSITE" id="PS00223">
    <property type="entry name" value="ANNEXIN_1"/>
    <property type="match status" value="3"/>
</dbReference>
<accession>A0A4W5NA06</accession>
<evidence type="ECO:0000256" key="1">
    <source>
        <dbReference type="ARBA" id="ARBA00007831"/>
    </source>
</evidence>
<dbReference type="GO" id="GO:0042589">
    <property type="term" value="C:zymogen granule membrane"/>
    <property type="evidence" value="ECO:0007669"/>
    <property type="project" value="UniProtKB-SubCell"/>
</dbReference>
<evidence type="ECO:0000256" key="7">
    <source>
        <dbReference type="ARBA" id="ARBA00023216"/>
    </source>
</evidence>
<keyword evidence="5" id="KW-0007">Acetylation</keyword>
<dbReference type="AlphaFoldDB" id="A0A4W5NA06"/>
<dbReference type="Ensembl" id="ENSHHUT00000048098.1">
    <property type="protein sequence ID" value="ENSHHUP00000046389.1"/>
    <property type="gene ID" value="ENSHHUG00000028152.1"/>
</dbReference>
<evidence type="ECO:0000256" key="8">
    <source>
        <dbReference type="ARBA" id="ARBA00023302"/>
    </source>
</evidence>
<dbReference type="GeneTree" id="ENSGT00940000156575"/>
<comment type="similarity">
    <text evidence="1 11">Belongs to the annexin family.</text>
</comment>
<dbReference type="InterPro" id="IPR018252">
    <property type="entry name" value="Annexin_repeat_CS"/>
</dbReference>
<keyword evidence="7 11" id="KW-0041">Annexin</keyword>
<keyword evidence="6" id="KW-0472">Membrane</keyword>
<dbReference type="FunFam" id="1.10.220.10:FF:000003">
    <property type="entry name" value="Annexin"/>
    <property type="match status" value="1"/>
</dbReference>
<evidence type="ECO:0000256" key="5">
    <source>
        <dbReference type="ARBA" id="ARBA00022990"/>
    </source>
</evidence>
<evidence type="ECO:0000256" key="10">
    <source>
        <dbReference type="ARBA" id="ARBA00024321"/>
    </source>
</evidence>
<reference evidence="12" key="3">
    <citation type="submission" date="2025-09" db="UniProtKB">
        <authorList>
            <consortium name="Ensembl"/>
        </authorList>
    </citation>
    <scope>IDENTIFICATION</scope>
</reference>
<dbReference type="InterPro" id="IPR037104">
    <property type="entry name" value="Annexin_sf"/>
</dbReference>
<proteinExistence type="inferred from homology"/>
<dbReference type="PRINTS" id="PR00196">
    <property type="entry name" value="ANNEXIN"/>
</dbReference>
<keyword evidence="8 11" id="KW-0111">Calcium/phospholipid-binding</keyword>
<dbReference type="GO" id="GO:0005634">
    <property type="term" value="C:nucleus"/>
    <property type="evidence" value="ECO:0007669"/>
    <property type="project" value="TreeGrafter"/>
</dbReference>
<evidence type="ECO:0000256" key="4">
    <source>
        <dbReference type="ARBA" id="ARBA00022837"/>
    </source>
</evidence>
<reference evidence="12" key="2">
    <citation type="submission" date="2025-08" db="UniProtKB">
        <authorList>
            <consortium name="Ensembl"/>
        </authorList>
    </citation>
    <scope>IDENTIFICATION</scope>
</reference>
<evidence type="ECO:0000256" key="2">
    <source>
        <dbReference type="ARBA" id="ARBA00022553"/>
    </source>
</evidence>
<dbReference type="Gene3D" id="1.10.220.10">
    <property type="entry name" value="Annexin"/>
    <property type="match status" value="4"/>
</dbReference>
<protein>
    <recommendedName>
        <fullName evidence="11">Annexin</fullName>
    </recommendedName>
</protein>
<evidence type="ECO:0000256" key="6">
    <source>
        <dbReference type="ARBA" id="ARBA00023136"/>
    </source>
</evidence>
<dbReference type="PRINTS" id="PR00200">
    <property type="entry name" value="ANNEXINIV"/>
</dbReference>
<dbReference type="FunFam" id="1.10.220.10:FF:000001">
    <property type="entry name" value="Annexin"/>
    <property type="match status" value="1"/>
</dbReference>
<evidence type="ECO:0000313" key="12">
    <source>
        <dbReference type="Ensembl" id="ENSHHUP00000046389.1"/>
    </source>
</evidence>
<dbReference type="SMART" id="SM00335">
    <property type="entry name" value="ANX"/>
    <property type="match status" value="4"/>
</dbReference>
<dbReference type="Pfam" id="PF00191">
    <property type="entry name" value="Annexin"/>
    <property type="match status" value="4"/>
</dbReference>
<keyword evidence="13" id="KW-1185">Reference proteome</keyword>
<dbReference type="SUPFAM" id="SSF47874">
    <property type="entry name" value="Annexin"/>
    <property type="match status" value="1"/>
</dbReference>
<comment type="subcellular location">
    <subcellularLocation>
        <location evidence="10">Zymogen granule membrane</location>
        <topology evidence="10">Peripheral membrane protein</topology>
    </subcellularLocation>
</comment>
<dbReference type="Proteomes" id="UP000314982">
    <property type="component" value="Unassembled WGS sequence"/>
</dbReference>
<dbReference type="PANTHER" id="PTHR10502">
    <property type="entry name" value="ANNEXIN"/>
    <property type="match status" value="1"/>
</dbReference>
<reference evidence="13" key="1">
    <citation type="submission" date="2018-06" db="EMBL/GenBank/DDBJ databases">
        <title>Genome assembly of Danube salmon.</title>
        <authorList>
            <person name="Macqueen D.J."/>
            <person name="Gundappa M.K."/>
        </authorList>
    </citation>
    <scope>NUCLEOTIDE SEQUENCE [LARGE SCALE GENOMIC DNA]</scope>
</reference>
<dbReference type="GO" id="GO:0001786">
    <property type="term" value="F:phosphatidylserine binding"/>
    <property type="evidence" value="ECO:0007669"/>
    <property type="project" value="TreeGrafter"/>
</dbReference>
<keyword evidence="4 11" id="KW-0106">Calcium</keyword>
<name>A0A4W5NA06_9TELE</name>